<organism evidence="2 3">
    <name type="scientific">Stenotrophomonas maltophilia</name>
    <name type="common">Pseudomonas maltophilia</name>
    <name type="synonym">Xanthomonas maltophilia</name>
    <dbReference type="NCBI Taxonomy" id="40324"/>
    <lineage>
        <taxon>Bacteria</taxon>
        <taxon>Pseudomonadati</taxon>
        <taxon>Pseudomonadota</taxon>
        <taxon>Gammaproteobacteria</taxon>
        <taxon>Lysobacterales</taxon>
        <taxon>Lysobacteraceae</taxon>
        <taxon>Stenotrophomonas</taxon>
        <taxon>Stenotrophomonas maltophilia group</taxon>
    </lineage>
</organism>
<evidence type="ECO:0000256" key="1">
    <source>
        <dbReference type="SAM" id="MobiDB-lite"/>
    </source>
</evidence>
<sequence length="36" mass="4060">MLLMKWLVVSSSCPRSHTRTNTVKPRPTLASFNKAT</sequence>
<protein>
    <submittedName>
        <fullName evidence="2">Uncharacterized protein</fullName>
    </submittedName>
</protein>
<evidence type="ECO:0000313" key="2">
    <source>
        <dbReference type="EMBL" id="QNG79982.1"/>
    </source>
</evidence>
<proteinExistence type="predicted"/>
<evidence type="ECO:0000313" key="3">
    <source>
        <dbReference type="Proteomes" id="UP000515598"/>
    </source>
</evidence>
<dbReference type="AlphaFoldDB" id="A0AAX1IIB2"/>
<reference evidence="2 3" key="1">
    <citation type="submission" date="2020-08" db="EMBL/GenBank/DDBJ databases">
        <title>Phenotypic and transcriptomic analysis of seven clinical Stenotrophomonas maltophilia isolates identify a small set of shared and commonly regulated genes involved in biofilm lifestyle.</title>
        <authorList>
            <person name="Alio I."/>
            <person name="Gudzuhn M."/>
            <person name="Streit W."/>
        </authorList>
    </citation>
    <scope>NUCLEOTIDE SEQUENCE [LARGE SCALE GENOMIC DNA]</scope>
    <source>
        <strain evidence="2 3">UHH_SKK55</strain>
    </source>
</reference>
<feature type="region of interest" description="Disordered" evidence="1">
    <location>
        <begin position="15"/>
        <end position="36"/>
    </location>
</feature>
<name>A0AAX1IIB2_STEMA</name>
<dbReference type="Proteomes" id="UP000515598">
    <property type="component" value="Chromosome"/>
</dbReference>
<dbReference type="EMBL" id="CP060025">
    <property type="protein sequence ID" value="QNG79982.1"/>
    <property type="molecule type" value="Genomic_DNA"/>
</dbReference>
<accession>A0AAX1IIB2</accession>
<gene>
    <name evidence="2" type="ORF">GPNADHDJ_04245</name>
</gene>